<dbReference type="OrthoDB" id="47007at2759"/>
<reference evidence="3" key="1">
    <citation type="submission" date="2021-12" db="EMBL/GenBank/DDBJ databases">
        <authorList>
            <person name="King R."/>
        </authorList>
    </citation>
    <scope>NUCLEOTIDE SEQUENCE</scope>
</reference>
<dbReference type="InterPro" id="IPR057326">
    <property type="entry name" value="KR_dom"/>
</dbReference>
<proteinExistence type="predicted"/>
<feature type="domain" description="Ketoreductase" evidence="2">
    <location>
        <begin position="6"/>
        <end position="186"/>
    </location>
</feature>
<dbReference type="PANTHER" id="PTHR43975:SF2">
    <property type="entry name" value="EG:BACR7A4.14 PROTEIN-RELATED"/>
    <property type="match status" value="1"/>
</dbReference>
<dbReference type="GO" id="GO:0006629">
    <property type="term" value="P:lipid metabolic process"/>
    <property type="evidence" value="ECO:0007669"/>
    <property type="project" value="UniProtKB-ARBA"/>
</dbReference>
<dbReference type="EMBL" id="OU893334">
    <property type="protein sequence ID" value="CAG9791690.1"/>
    <property type="molecule type" value="Genomic_DNA"/>
</dbReference>
<name>A0A9N9R8J9_9NEOP</name>
<evidence type="ECO:0000313" key="4">
    <source>
        <dbReference type="Proteomes" id="UP001153714"/>
    </source>
</evidence>
<evidence type="ECO:0000256" key="1">
    <source>
        <dbReference type="ARBA" id="ARBA00023002"/>
    </source>
</evidence>
<dbReference type="Proteomes" id="UP001153714">
    <property type="component" value="Chromosome 3"/>
</dbReference>
<evidence type="ECO:0000259" key="2">
    <source>
        <dbReference type="SMART" id="SM00822"/>
    </source>
</evidence>
<gene>
    <name evidence="3" type="ORF">DIATSA_LOCUS9289</name>
</gene>
<accession>A0A9N9R8J9</accession>
<keyword evidence="4" id="KW-1185">Reference proteome</keyword>
<dbReference type="Gene3D" id="3.40.50.720">
    <property type="entry name" value="NAD(P)-binding Rossmann-like Domain"/>
    <property type="match status" value="1"/>
</dbReference>
<dbReference type="PANTHER" id="PTHR43975">
    <property type="entry name" value="ZGC:101858"/>
    <property type="match status" value="1"/>
</dbReference>
<dbReference type="SMART" id="SM00822">
    <property type="entry name" value="PKS_KR"/>
    <property type="match status" value="1"/>
</dbReference>
<dbReference type="InterPro" id="IPR020904">
    <property type="entry name" value="Sc_DH/Rdtase_CS"/>
</dbReference>
<organism evidence="3 4">
    <name type="scientific">Diatraea saccharalis</name>
    <name type="common">sugarcane borer</name>
    <dbReference type="NCBI Taxonomy" id="40085"/>
    <lineage>
        <taxon>Eukaryota</taxon>
        <taxon>Metazoa</taxon>
        <taxon>Ecdysozoa</taxon>
        <taxon>Arthropoda</taxon>
        <taxon>Hexapoda</taxon>
        <taxon>Insecta</taxon>
        <taxon>Pterygota</taxon>
        <taxon>Neoptera</taxon>
        <taxon>Endopterygota</taxon>
        <taxon>Lepidoptera</taxon>
        <taxon>Glossata</taxon>
        <taxon>Ditrysia</taxon>
        <taxon>Pyraloidea</taxon>
        <taxon>Crambidae</taxon>
        <taxon>Crambinae</taxon>
        <taxon>Diatraea</taxon>
    </lineage>
</organism>
<dbReference type="SUPFAM" id="SSF51735">
    <property type="entry name" value="NAD(P)-binding Rossmann-fold domains"/>
    <property type="match status" value="1"/>
</dbReference>
<evidence type="ECO:0000313" key="3">
    <source>
        <dbReference type="EMBL" id="CAG9791690.1"/>
    </source>
</evidence>
<dbReference type="InterPro" id="IPR036291">
    <property type="entry name" value="NAD(P)-bd_dom_sf"/>
</dbReference>
<keyword evidence="1" id="KW-0560">Oxidoreductase</keyword>
<protein>
    <recommendedName>
        <fullName evidence="2">Ketoreductase domain-containing protein</fullName>
    </recommendedName>
</protein>
<dbReference type="Pfam" id="PF13561">
    <property type="entry name" value="adh_short_C2"/>
    <property type="match status" value="1"/>
</dbReference>
<dbReference type="PRINTS" id="PR00081">
    <property type="entry name" value="GDHRDH"/>
</dbReference>
<dbReference type="PROSITE" id="PS00061">
    <property type="entry name" value="ADH_SHORT"/>
    <property type="match status" value="1"/>
</dbReference>
<dbReference type="AlphaFoldDB" id="A0A9N9R8J9"/>
<sequence>MSFADKVVIVTGSSAGIGAAAAVAFCSAGARVALVGRNQSNLAAVAARCAPHPHRPLVLDADVSDDDDAERIVQTTIQHFGKIDVSVNNAGIAKFGSISDGTIMDTYDEVMNTNLRAAVHLTALAAPHLIATKGNVVNVSAIGGTSAPKPPFHAYCVSKAALNRFTRGAAAELAPFGVRVNAISPGPVRTDIIKNAGFPASWDAFAARTALERVSEPEEVADLVLFLASEKAKGITGSNYVTDNGMLLKH</sequence>
<reference evidence="3" key="2">
    <citation type="submission" date="2022-10" db="EMBL/GenBank/DDBJ databases">
        <authorList>
            <consortium name="ENA_rothamsted_submissions"/>
            <consortium name="culmorum"/>
            <person name="King R."/>
        </authorList>
    </citation>
    <scope>NUCLEOTIDE SEQUENCE</scope>
</reference>
<dbReference type="GO" id="GO:0016491">
    <property type="term" value="F:oxidoreductase activity"/>
    <property type="evidence" value="ECO:0007669"/>
    <property type="project" value="UniProtKB-KW"/>
</dbReference>
<dbReference type="InterPro" id="IPR002347">
    <property type="entry name" value="SDR_fam"/>
</dbReference>
<dbReference type="FunFam" id="3.40.50.720:FF:000084">
    <property type="entry name" value="Short-chain dehydrogenase reductase"/>
    <property type="match status" value="1"/>
</dbReference>
<dbReference type="PRINTS" id="PR00080">
    <property type="entry name" value="SDRFAMILY"/>
</dbReference>